<organism evidence="2 3">
    <name type="scientific">Dreissena polymorpha</name>
    <name type="common">Zebra mussel</name>
    <name type="synonym">Mytilus polymorpha</name>
    <dbReference type="NCBI Taxonomy" id="45954"/>
    <lineage>
        <taxon>Eukaryota</taxon>
        <taxon>Metazoa</taxon>
        <taxon>Spiralia</taxon>
        <taxon>Lophotrochozoa</taxon>
        <taxon>Mollusca</taxon>
        <taxon>Bivalvia</taxon>
        <taxon>Autobranchia</taxon>
        <taxon>Heteroconchia</taxon>
        <taxon>Euheterodonta</taxon>
        <taxon>Imparidentia</taxon>
        <taxon>Neoheterodontei</taxon>
        <taxon>Myida</taxon>
        <taxon>Dreissenoidea</taxon>
        <taxon>Dreissenidae</taxon>
        <taxon>Dreissena</taxon>
    </lineage>
</organism>
<protein>
    <recommendedName>
        <fullName evidence="1">DUF4806 domain-containing protein</fullName>
    </recommendedName>
</protein>
<accession>A0A9D4GGZ8</accession>
<dbReference type="EMBL" id="JAIWYP010000006">
    <property type="protein sequence ID" value="KAH3814815.1"/>
    <property type="molecule type" value="Genomic_DNA"/>
</dbReference>
<evidence type="ECO:0000259" key="1">
    <source>
        <dbReference type="Pfam" id="PF16064"/>
    </source>
</evidence>
<dbReference type="InterPro" id="IPR032071">
    <property type="entry name" value="DUF4806"/>
</dbReference>
<dbReference type="AlphaFoldDB" id="A0A9D4GGZ8"/>
<comment type="caution">
    <text evidence="2">The sequence shown here is derived from an EMBL/GenBank/DDBJ whole genome shotgun (WGS) entry which is preliminary data.</text>
</comment>
<dbReference type="Proteomes" id="UP000828390">
    <property type="component" value="Unassembled WGS sequence"/>
</dbReference>
<evidence type="ECO:0000313" key="2">
    <source>
        <dbReference type="EMBL" id="KAH3814815.1"/>
    </source>
</evidence>
<dbReference type="PANTHER" id="PTHR34153:SF2">
    <property type="entry name" value="SI:CH211-262H13.3-RELATED"/>
    <property type="match status" value="1"/>
</dbReference>
<reference evidence="2" key="1">
    <citation type="journal article" date="2019" name="bioRxiv">
        <title>The Genome of the Zebra Mussel, Dreissena polymorpha: A Resource for Invasive Species Research.</title>
        <authorList>
            <person name="McCartney M.A."/>
            <person name="Auch B."/>
            <person name="Kono T."/>
            <person name="Mallez S."/>
            <person name="Zhang Y."/>
            <person name="Obille A."/>
            <person name="Becker A."/>
            <person name="Abrahante J.E."/>
            <person name="Garbe J."/>
            <person name="Badalamenti J.P."/>
            <person name="Herman A."/>
            <person name="Mangelson H."/>
            <person name="Liachko I."/>
            <person name="Sullivan S."/>
            <person name="Sone E.D."/>
            <person name="Koren S."/>
            <person name="Silverstein K.A.T."/>
            <person name="Beckman K.B."/>
            <person name="Gohl D.M."/>
        </authorList>
    </citation>
    <scope>NUCLEOTIDE SEQUENCE</scope>
    <source>
        <strain evidence="2">Duluth1</strain>
        <tissue evidence="2">Whole animal</tissue>
    </source>
</reference>
<gene>
    <name evidence="2" type="ORF">DPMN_143328</name>
</gene>
<sequence length="208" mass="23605">FQRRVLFKLCELSAEIQSLKRIKSVRQVGTVEEEDFFQADSIDEFNLLDERIKGPEERQKMVYHLSLIGGANTKQAVQNILERLMSNRLMSKFNSKGVKGKLSFESSETFKVVIASAMKGNNDITEHQVKEVISYHLKYAPYKKGGRLGEGCREVGRRLQGGWEKVAGRLGEGCREVEIKLESDVGSTLKNDDAKVCKINHHPTFSQR</sequence>
<keyword evidence="3" id="KW-1185">Reference proteome</keyword>
<dbReference type="Pfam" id="PF16064">
    <property type="entry name" value="DUF4806"/>
    <property type="match status" value="1"/>
</dbReference>
<evidence type="ECO:0000313" key="3">
    <source>
        <dbReference type="Proteomes" id="UP000828390"/>
    </source>
</evidence>
<feature type="non-terminal residue" evidence="2">
    <location>
        <position position="208"/>
    </location>
</feature>
<reference evidence="2" key="2">
    <citation type="submission" date="2020-11" db="EMBL/GenBank/DDBJ databases">
        <authorList>
            <person name="McCartney M.A."/>
            <person name="Auch B."/>
            <person name="Kono T."/>
            <person name="Mallez S."/>
            <person name="Becker A."/>
            <person name="Gohl D.M."/>
            <person name="Silverstein K.A.T."/>
            <person name="Koren S."/>
            <person name="Bechman K.B."/>
            <person name="Herman A."/>
            <person name="Abrahante J.E."/>
            <person name="Garbe J."/>
        </authorList>
    </citation>
    <scope>NUCLEOTIDE SEQUENCE</scope>
    <source>
        <strain evidence="2">Duluth1</strain>
        <tissue evidence="2">Whole animal</tissue>
    </source>
</reference>
<name>A0A9D4GGZ8_DREPO</name>
<feature type="domain" description="DUF4806" evidence="1">
    <location>
        <begin position="36"/>
        <end position="115"/>
    </location>
</feature>
<dbReference type="PANTHER" id="PTHR34153">
    <property type="entry name" value="SI:CH211-262H13.3-RELATED-RELATED"/>
    <property type="match status" value="1"/>
</dbReference>
<proteinExistence type="predicted"/>